<evidence type="ECO:0000256" key="13">
    <source>
        <dbReference type="ARBA" id="ARBA00041185"/>
    </source>
</evidence>
<comment type="function">
    <text evidence="17">Peptidoglycan polymerase that is essential for cell division.</text>
</comment>
<dbReference type="AlphaFoldDB" id="A0A3D4SXE1"/>
<dbReference type="GO" id="GO:0008955">
    <property type="term" value="F:peptidoglycan glycosyltransferase activity"/>
    <property type="evidence" value="ECO:0007669"/>
    <property type="project" value="UniProtKB-EC"/>
</dbReference>
<keyword evidence="4" id="KW-0808">Transferase</keyword>
<dbReference type="GO" id="GO:0051301">
    <property type="term" value="P:cell division"/>
    <property type="evidence" value="ECO:0007669"/>
    <property type="project" value="UniProtKB-KW"/>
</dbReference>
<evidence type="ECO:0000256" key="9">
    <source>
        <dbReference type="ARBA" id="ARBA00023136"/>
    </source>
</evidence>
<keyword evidence="7" id="KW-0573">Peptidoglycan synthesis</keyword>
<evidence type="ECO:0000256" key="19">
    <source>
        <dbReference type="SAM" id="Phobius"/>
    </source>
</evidence>
<dbReference type="PROSITE" id="PS00428">
    <property type="entry name" value="FTSW_RODA_SPOVE"/>
    <property type="match status" value="1"/>
</dbReference>
<feature type="compositionally biased region" description="Basic and acidic residues" evidence="18">
    <location>
        <begin position="250"/>
        <end position="273"/>
    </location>
</feature>
<dbReference type="GO" id="GO:0008360">
    <property type="term" value="P:regulation of cell shape"/>
    <property type="evidence" value="ECO:0007669"/>
    <property type="project" value="UniProtKB-KW"/>
</dbReference>
<dbReference type="STRING" id="863239.GCA_000213935_00320"/>
<evidence type="ECO:0000256" key="15">
    <source>
        <dbReference type="ARBA" id="ARBA00044770"/>
    </source>
</evidence>
<comment type="pathway">
    <text evidence="2">Cell wall biogenesis; peptidoglycan biosynthesis.</text>
</comment>
<comment type="caution">
    <text evidence="20">The sequence shown here is derived from an EMBL/GenBank/DDBJ whole genome shotgun (WGS) entry which is preliminary data.</text>
</comment>
<evidence type="ECO:0000256" key="5">
    <source>
        <dbReference type="ARBA" id="ARBA00022692"/>
    </source>
</evidence>
<evidence type="ECO:0000256" key="2">
    <source>
        <dbReference type="ARBA" id="ARBA00004752"/>
    </source>
</evidence>
<keyword evidence="3" id="KW-0328">Glycosyltransferase</keyword>
<reference evidence="20 21" key="1">
    <citation type="journal article" date="2018" name="Nat. Biotechnol.">
        <title>A standardized bacterial taxonomy based on genome phylogeny substantially revises the tree of life.</title>
        <authorList>
            <person name="Parks D.H."/>
            <person name="Chuvochina M."/>
            <person name="Waite D.W."/>
            <person name="Rinke C."/>
            <person name="Skarshewski A."/>
            <person name="Chaumeil P.A."/>
            <person name="Hugenholtz P."/>
        </authorList>
    </citation>
    <scope>NUCLEOTIDE SEQUENCE [LARGE SCALE GENOMIC DNA]</scope>
    <source>
        <strain evidence="20">UBA11247</strain>
    </source>
</reference>
<keyword evidence="5 19" id="KW-0812">Transmembrane</keyword>
<dbReference type="InterPro" id="IPR018365">
    <property type="entry name" value="Cell_cycle_FtsW-rel_CS"/>
</dbReference>
<feature type="compositionally biased region" description="Low complexity" evidence="18">
    <location>
        <begin position="274"/>
        <end position="289"/>
    </location>
</feature>
<sequence>LGMMLSVGLVVFAMLYFGGASSRVLVGGAVVGAVIGAVFTLTHSFRGARFSTWVDAVTLSFSEANSQGDAYQAKQGILSLASGGLTGEGLGQSRAKWSYLPEATNDFVFAIIGEELGWIGAGLVIVLFAFLGWFGIRTAVRQTDPFLRLMAATLTVGIVFQAMFNMGYVIGLLPVTGVQLPLISSGGTSAIITLASLGLLMNCARHEPAAISSMQHEGRPWLDRIMLLPEPRPYTAGGEQRAQARPRARRYGEPVTRRPDRARRPDGPDRTARGDSPPRSPSRSPYRSTNRTRRQ</sequence>
<evidence type="ECO:0000256" key="18">
    <source>
        <dbReference type="SAM" id="MobiDB-lite"/>
    </source>
</evidence>
<comment type="subcellular location">
    <subcellularLocation>
        <location evidence="1">Membrane</location>
        <topology evidence="1">Multi-pass membrane protein</topology>
    </subcellularLocation>
</comment>
<evidence type="ECO:0000256" key="10">
    <source>
        <dbReference type="ARBA" id="ARBA00032370"/>
    </source>
</evidence>
<dbReference type="GO" id="GO:0009252">
    <property type="term" value="P:peptidoglycan biosynthetic process"/>
    <property type="evidence" value="ECO:0007669"/>
    <property type="project" value="UniProtKB-UniPathway"/>
</dbReference>
<dbReference type="PANTHER" id="PTHR30474">
    <property type="entry name" value="CELL CYCLE PROTEIN"/>
    <property type="match status" value="1"/>
</dbReference>
<dbReference type="InterPro" id="IPR001182">
    <property type="entry name" value="FtsW/RodA"/>
</dbReference>
<gene>
    <name evidence="20" type="ORF">DIW82_02525</name>
</gene>
<evidence type="ECO:0000256" key="7">
    <source>
        <dbReference type="ARBA" id="ARBA00022984"/>
    </source>
</evidence>
<evidence type="ECO:0000256" key="12">
    <source>
        <dbReference type="ARBA" id="ARBA00038053"/>
    </source>
</evidence>
<protein>
    <recommendedName>
        <fullName evidence="13">Probable peptidoglycan glycosyltransferase FtsW</fullName>
        <ecNumber evidence="15">2.4.99.28</ecNumber>
    </recommendedName>
    <alternativeName>
        <fullName evidence="14">Cell division protein FtsW</fullName>
    </alternativeName>
    <alternativeName>
        <fullName evidence="11">Cell wall polymerase</fullName>
    </alternativeName>
    <alternativeName>
        <fullName evidence="10">Peptidoglycan polymerase</fullName>
    </alternativeName>
</protein>
<dbReference type="UniPathway" id="UPA00219"/>
<feature type="region of interest" description="Disordered" evidence="18">
    <location>
        <begin position="232"/>
        <end position="295"/>
    </location>
</feature>
<evidence type="ECO:0000256" key="16">
    <source>
        <dbReference type="ARBA" id="ARBA00049902"/>
    </source>
</evidence>
<dbReference type="GO" id="GO:0015648">
    <property type="term" value="F:lipid-linked peptidoglycan transporter activity"/>
    <property type="evidence" value="ECO:0007669"/>
    <property type="project" value="TreeGrafter"/>
</dbReference>
<evidence type="ECO:0000256" key="8">
    <source>
        <dbReference type="ARBA" id="ARBA00022989"/>
    </source>
</evidence>
<evidence type="ECO:0000256" key="14">
    <source>
        <dbReference type="ARBA" id="ARBA00041418"/>
    </source>
</evidence>
<dbReference type="GO" id="GO:0005886">
    <property type="term" value="C:plasma membrane"/>
    <property type="evidence" value="ECO:0007669"/>
    <property type="project" value="TreeGrafter"/>
</dbReference>
<keyword evidence="9 19" id="KW-0472">Membrane</keyword>
<feature type="transmembrane region" description="Helical" evidence="19">
    <location>
        <begin position="116"/>
        <end position="134"/>
    </location>
</feature>
<keyword evidence="20" id="KW-0131">Cell cycle</keyword>
<accession>A0A3D4SXE1</accession>
<keyword evidence="8 19" id="KW-1133">Transmembrane helix</keyword>
<feature type="transmembrane region" description="Helical" evidence="19">
    <location>
        <begin position="182"/>
        <end position="204"/>
    </location>
</feature>
<evidence type="ECO:0000256" key="6">
    <source>
        <dbReference type="ARBA" id="ARBA00022960"/>
    </source>
</evidence>
<evidence type="ECO:0000313" key="20">
    <source>
        <dbReference type="EMBL" id="HCT13687.1"/>
    </source>
</evidence>
<dbReference type="PANTHER" id="PTHR30474:SF2">
    <property type="entry name" value="PEPTIDOGLYCAN GLYCOSYLTRANSFERASE FTSW-RELATED"/>
    <property type="match status" value="1"/>
</dbReference>
<evidence type="ECO:0000313" key="21">
    <source>
        <dbReference type="Proteomes" id="UP000261739"/>
    </source>
</evidence>
<keyword evidence="20" id="KW-0132">Cell division</keyword>
<dbReference type="EMBL" id="DQID01000071">
    <property type="protein sequence ID" value="HCT13687.1"/>
    <property type="molecule type" value="Genomic_DNA"/>
</dbReference>
<feature type="transmembrane region" description="Helical" evidence="19">
    <location>
        <begin position="146"/>
        <end position="170"/>
    </location>
</feature>
<evidence type="ECO:0000256" key="3">
    <source>
        <dbReference type="ARBA" id="ARBA00022676"/>
    </source>
</evidence>
<name>A0A3D4SXE1_9CORY</name>
<keyword evidence="6" id="KW-0133">Cell shape</keyword>
<dbReference type="Proteomes" id="UP000261739">
    <property type="component" value="Unassembled WGS sequence"/>
</dbReference>
<comment type="similarity">
    <text evidence="12">Belongs to the SEDS family. FtsW subfamily.</text>
</comment>
<evidence type="ECO:0000256" key="4">
    <source>
        <dbReference type="ARBA" id="ARBA00022679"/>
    </source>
</evidence>
<proteinExistence type="inferred from homology"/>
<evidence type="ECO:0000256" key="11">
    <source>
        <dbReference type="ARBA" id="ARBA00033270"/>
    </source>
</evidence>
<evidence type="ECO:0000256" key="1">
    <source>
        <dbReference type="ARBA" id="ARBA00004141"/>
    </source>
</evidence>
<dbReference type="Pfam" id="PF01098">
    <property type="entry name" value="FTSW_RODA_SPOVE"/>
    <property type="match status" value="1"/>
</dbReference>
<dbReference type="EC" id="2.4.99.28" evidence="15"/>
<organism evidence="20 21">
    <name type="scientific">Corynebacterium nuruki</name>
    <dbReference type="NCBI Taxonomy" id="1032851"/>
    <lineage>
        <taxon>Bacteria</taxon>
        <taxon>Bacillati</taxon>
        <taxon>Actinomycetota</taxon>
        <taxon>Actinomycetes</taxon>
        <taxon>Mycobacteriales</taxon>
        <taxon>Corynebacteriaceae</taxon>
        <taxon>Corynebacterium</taxon>
    </lineage>
</organism>
<dbReference type="GO" id="GO:0032153">
    <property type="term" value="C:cell division site"/>
    <property type="evidence" value="ECO:0007669"/>
    <property type="project" value="TreeGrafter"/>
</dbReference>
<evidence type="ECO:0000256" key="17">
    <source>
        <dbReference type="ARBA" id="ARBA00049966"/>
    </source>
</evidence>
<feature type="non-terminal residue" evidence="20">
    <location>
        <position position="1"/>
    </location>
</feature>
<comment type="catalytic activity">
    <reaction evidence="16">
        <text>[GlcNAc-(1-&gt;4)-Mur2Ac(oyl-L-Ala-gamma-D-Glu-L-Lys-D-Ala-D-Ala)](n)-di-trans,octa-cis-undecaprenyl diphosphate + beta-D-GlcNAc-(1-&gt;4)-Mur2Ac(oyl-L-Ala-gamma-D-Glu-L-Lys-D-Ala-D-Ala)-di-trans,octa-cis-undecaprenyl diphosphate = [GlcNAc-(1-&gt;4)-Mur2Ac(oyl-L-Ala-gamma-D-Glu-L-Lys-D-Ala-D-Ala)](n+1)-di-trans,octa-cis-undecaprenyl diphosphate + di-trans,octa-cis-undecaprenyl diphosphate + H(+)</text>
        <dbReference type="Rhea" id="RHEA:23708"/>
        <dbReference type="Rhea" id="RHEA-COMP:9602"/>
        <dbReference type="Rhea" id="RHEA-COMP:9603"/>
        <dbReference type="ChEBI" id="CHEBI:15378"/>
        <dbReference type="ChEBI" id="CHEBI:58405"/>
        <dbReference type="ChEBI" id="CHEBI:60033"/>
        <dbReference type="ChEBI" id="CHEBI:78435"/>
        <dbReference type="EC" id="2.4.99.28"/>
    </reaction>
</comment>